<evidence type="ECO:0000256" key="1">
    <source>
        <dbReference type="ARBA" id="ARBA00022676"/>
    </source>
</evidence>
<name>A0AAD4R274_9BILA</name>
<proteinExistence type="predicted"/>
<dbReference type="EMBL" id="JAKKPZ010000061">
    <property type="protein sequence ID" value="KAI1705007.1"/>
    <property type="molecule type" value="Genomic_DNA"/>
</dbReference>
<sequence length="215" mass="24966">MCKFAALYAMGQVLRRTPAYLIEEMTMRNNEQEIAALFPMFYGMVHYFTRQNLSVRQFELAKTCCDYQDPVVGNKSHKLCIHVRTGDFISWHWESKPNTTSEAIKRIAQNFAEKGIDYSLVFLGQDKEFFKQVNLNKQQKRNVFVTPKDISRGDEMCLGATTCDSLLLTAHISTYGFWIGYLMPDNSQIYYIANFKTSKLHTPGQFPPEWVHFDL</sequence>
<evidence type="ECO:0000313" key="3">
    <source>
        <dbReference type="EMBL" id="KAI1705007.1"/>
    </source>
</evidence>
<dbReference type="PANTHER" id="PTHR22898">
    <property type="entry name" value="UNCHARACTERIZED GLYCOSOL TRANSFERASE-RELATED"/>
    <property type="match status" value="1"/>
</dbReference>
<dbReference type="Pfam" id="PF01531">
    <property type="entry name" value="Glyco_transf_11"/>
    <property type="match status" value="1"/>
</dbReference>
<accession>A0AAD4R274</accession>
<reference evidence="3" key="1">
    <citation type="submission" date="2022-01" db="EMBL/GenBank/DDBJ databases">
        <title>Genome Sequence Resource for Two Populations of Ditylenchus destructor, the Migratory Endoparasitic Phytonematode.</title>
        <authorList>
            <person name="Zhang H."/>
            <person name="Lin R."/>
            <person name="Xie B."/>
        </authorList>
    </citation>
    <scope>NUCLEOTIDE SEQUENCE</scope>
    <source>
        <strain evidence="3">BazhouSP</strain>
    </source>
</reference>
<dbReference type="GO" id="GO:0005975">
    <property type="term" value="P:carbohydrate metabolic process"/>
    <property type="evidence" value="ECO:0007669"/>
    <property type="project" value="InterPro"/>
</dbReference>
<evidence type="ECO:0000256" key="2">
    <source>
        <dbReference type="ARBA" id="ARBA00022679"/>
    </source>
</evidence>
<dbReference type="AlphaFoldDB" id="A0AAD4R274"/>
<dbReference type="GO" id="GO:0016020">
    <property type="term" value="C:membrane"/>
    <property type="evidence" value="ECO:0007669"/>
    <property type="project" value="InterPro"/>
</dbReference>
<dbReference type="InterPro" id="IPR002516">
    <property type="entry name" value="Glyco_trans_11"/>
</dbReference>
<keyword evidence="2 3" id="KW-0808">Transferase</keyword>
<dbReference type="Proteomes" id="UP001201812">
    <property type="component" value="Unassembled WGS sequence"/>
</dbReference>
<evidence type="ECO:0000313" key="4">
    <source>
        <dbReference type="Proteomes" id="UP001201812"/>
    </source>
</evidence>
<organism evidence="3 4">
    <name type="scientific">Ditylenchus destructor</name>
    <dbReference type="NCBI Taxonomy" id="166010"/>
    <lineage>
        <taxon>Eukaryota</taxon>
        <taxon>Metazoa</taxon>
        <taxon>Ecdysozoa</taxon>
        <taxon>Nematoda</taxon>
        <taxon>Chromadorea</taxon>
        <taxon>Rhabditida</taxon>
        <taxon>Tylenchina</taxon>
        <taxon>Tylenchomorpha</taxon>
        <taxon>Sphaerularioidea</taxon>
        <taxon>Anguinidae</taxon>
        <taxon>Anguininae</taxon>
        <taxon>Ditylenchus</taxon>
    </lineage>
</organism>
<comment type="caution">
    <text evidence="3">The sequence shown here is derived from an EMBL/GenBank/DDBJ whole genome shotgun (WGS) entry which is preliminary data.</text>
</comment>
<dbReference type="InterPro" id="IPR052501">
    <property type="entry name" value="Alpha-1-2_FucT"/>
</dbReference>
<dbReference type="GO" id="GO:0008107">
    <property type="term" value="F:galactoside 2-alpha-L-fucosyltransferase activity"/>
    <property type="evidence" value="ECO:0007669"/>
    <property type="project" value="InterPro"/>
</dbReference>
<keyword evidence="1" id="KW-0328">Glycosyltransferase</keyword>
<keyword evidence="4" id="KW-1185">Reference proteome</keyword>
<gene>
    <name evidence="3" type="ORF">DdX_13938</name>
</gene>
<protein>
    <submittedName>
        <fullName evidence="3">Glycosyl transferase family 11 domain-containing protein</fullName>
    </submittedName>
</protein>
<dbReference type="PANTHER" id="PTHR22898:SF5">
    <property type="entry name" value="PROTEIN CBG02648"/>
    <property type="match status" value="1"/>
</dbReference>